<evidence type="ECO:0000256" key="4">
    <source>
        <dbReference type="ARBA" id="ARBA00022801"/>
    </source>
</evidence>
<keyword evidence="6" id="KW-0732">Signal</keyword>
<dbReference type="Pfam" id="PF02225">
    <property type="entry name" value="PA"/>
    <property type="match status" value="1"/>
</dbReference>
<sequence length="520" mass="56488">MKYTFLCASLASAFILPSIVEEALQQVLISTEERVVDIAQQLSSVGKKPTDNSTYEALPLVDSESLQALITHEALNASALELFAIANASVKEYGHPTRVIGSGGHYKTLGWIEKQLKNMSDYYTYEKQEFKALNGMVFNHSLSVNGVKVLDEKPFQLTPAAHVYWADLVVIDNLGCEDIDYAPLNASLSTNTVALIKRGECPFGNKSSLAGKWGASAALIYDPESDEIITGTLGTPTNTTVGTLGISKTLAESLIAQKNAGVPLKINMFIAAYVGFIKTKNIIATTIHGDQDNIVALGAHSDSVEAGPGINDDGSGTISLLNVAAQLTNFKINNAVRFAWWAAEEEGLLGSNFYAYNLTALENSKIRLFMDYDMMASPNFEYQVYNGSNELNPPGSEELKQLYIDYYESKGLPWVLIPFDGRSDYVGFIETGIPAGGIAAGAEGKNSQNGEVLDKCYHALCDDVTNLNWDAFLTNTQLIAHSVATYANSLEGFPLREPPKVASSADVPYKFNLHGNFYIM</sequence>
<dbReference type="GO" id="GO:0006508">
    <property type="term" value="P:proteolysis"/>
    <property type="evidence" value="ECO:0007669"/>
    <property type="project" value="UniProtKB-KW"/>
</dbReference>
<dbReference type="InterPro" id="IPR003137">
    <property type="entry name" value="PA_domain"/>
</dbReference>
<evidence type="ECO:0000256" key="1">
    <source>
        <dbReference type="ARBA" id="ARBA00001947"/>
    </source>
</evidence>
<comment type="similarity">
    <text evidence="6">Belongs to the peptidase M28 family.</text>
</comment>
<feature type="chain" id="PRO_5005118919" description="Peptide hydrolase" evidence="6">
    <location>
        <begin position="26"/>
        <end position="520"/>
    </location>
</feature>
<comment type="cofactor">
    <cofactor evidence="1">
        <name>Zn(2+)</name>
        <dbReference type="ChEBI" id="CHEBI:29105"/>
    </cofactor>
</comment>
<protein>
    <recommendedName>
        <fullName evidence="6">Peptide hydrolase</fullName>
        <ecNumber evidence="6">3.4.-.-</ecNumber>
    </recommendedName>
</protein>
<evidence type="ECO:0000313" key="10">
    <source>
        <dbReference type="Proteomes" id="UP000038830"/>
    </source>
</evidence>
<keyword evidence="3 6" id="KW-0479">Metal-binding</keyword>
<reference evidence="10" key="1">
    <citation type="journal article" date="2015" name="J. Biotechnol.">
        <title>The structure of the Cyberlindnera jadinii genome and its relation to Candida utilis analyzed by the occurrence of single nucleotide polymorphisms.</title>
        <authorList>
            <person name="Rupp O."/>
            <person name="Brinkrolf K."/>
            <person name="Buerth C."/>
            <person name="Kunigo M."/>
            <person name="Schneider J."/>
            <person name="Jaenicke S."/>
            <person name="Goesmann A."/>
            <person name="Puehler A."/>
            <person name="Jaeger K.-E."/>
            <person name="Ernst J.F."/>
        </authorList>
    </citation>
    <scope>NUCLEOTIDE SEQUENCE [LARGE SCALE GENOMIC DNA]</scope>
    <source>
        <strain evidence="10">ATCC 18201 / CBS 1600 / BCRC 20928 / JCM 3617 / NBRC 0987 / NRRL Y-1542</strain>
    </source>
</reference>
<dbReference type="InterPro" id="IPR046450">
    <property type="entry name" value="PA_dom_sf"/>
</dbReference>
<gene>
    <name evidence="9" type="primary">APE3</name>
    <name evidence="9" type="ORF">BN1211_6029</name>
</gene>
<evidence type="ECO:0000256" key="5">
    <source>
        <dbReference type="ARBA" id="ARBA00022833"/>
    </source>
</evidence>
<dbReference type="InterPro" id="IPR045175">
    <property type="entry name" value="M28_fam"/>
</dbReference>
<feature type="domain" description="Peptidase M28" evidence="8">
    <location>
        <begin position="281"/>
        <end position="481"/>
    </location>
</feature>
<dbReference type="SUPFAM" id="SSF52025">
    <property type="entry name" value="PA domain"/>
    <property type="match status" value="1"/>
</dbReference>
<proteinExistence type="inferred from homology"/>
<dbReference type="InterPro" id="IPR007484">
    <property type="entry name" value="Peptidase_M28"/>
</dbReference>
<dbReference type="GO" id="GO:0008235">
    <property type="term" value="F:metalloexopeptidase activity"/>
    <property type="evidence" value="ECO:0007669"/>
    <property type="project" value="InterPro"/>
</dbReference>
<organism evidence="9 10">
    <name type="scientific">Cyberlindnera jadinii (strain ATCC 18201 / CBS 1600 / BCRC 20928 / JCM 3617 / NBRC 0987 / NRRL Y-1542)</name>
    <name type="common">Torula yeast</name>
    <name type="synonym">Candida utilis</name>
    <dbReference type="NCBI Taxonomy" id="983966"/>
    <lineage>
        <taxon>Eukaryota</taxon>
        <taxon>Fungi</taxon>
        <taxon>Dikarya</taxon>
        <taxon>Ascomycota</taxon>
        <taxon>Saccharomycotina</taxon>
        <taxon>Saccharomycetes</taxon>
        <taxon>Phaffomycetales</taxon>
        <taxon>Phaffomycetaceae</taxon>
        <taxon>Cyberlindnera</taxon>
    </lineage>
</organism>
<dbReference type="AlphaFoldDB" id="A0A0H5CA40"/>
<keyword evidence="2 6" id="KW-0645">Protease</keyword>
<evidence type="ECO:0000256" key="6">
    <source>
        <dbReference type="RuleBase" id="RU361240"/>
    </source>
</evidence>
<dbReference type="Gene3D" id="3.40.630.10">
    <property type="entry name" value="Zn peptidases"/>
    <property type="match status" value="1"/>
</dbReference>
<feature type="signal peptide" evidence="6">
    <location>
        <begin position="1"/>
        <end position="25"/>
    </location>
</feature>
<dbReference type="Gene3D" id="3.50.30.30">
    <property type="match status" value="1"/>
</dbReference>
<feature type="domain" description="PA" evidence="7">
    <location>
        <begin position="166"/>
        <end position="254"/>
    </location>
</feature>
<evidence type="ECO:0000256" key="3">
    <source>
        <dbReference type="ARBA" id="ARBA00022723"/>
    </source>
</evidence>
<dbReference type="GO" id="GO:0046872">
    <property type="term" value="F:metal ion binding"/>
    <property type="evidence" value="ECO:0007669"/>
    <property type="project" value="UniProtKB-KW"/>
</dbReference>
<evidence type="ECO:0000259" key="8">
    <source>
        <dbReference type="Pfam" id="PF04389"/>
    </source>
</evidence>
<evidence type="ECO:0000256" key="2">
    <source>
        <dbReference type="ARBA" id="ARBA00022670"/>
    </source>
</evidence>
<keyword evidence="5 6" id="KW-0862">Zinc</keyword>
<dbReference type="PANTHER" id="PTHR12147">
    <property type="entry name" value="METALLOPEPTIDASE M28 FAMILY MEMBER"/>
    <property type="match status" value="1"/>
</dbReference>
<name>A0A0H5CA40_CYBJN</name>
<accession>A0A0H5CA40</accession>
<dbReference type="FunFam" id="3.40.630.10:FF:000093">
    <property type="entry name" value="Peptide hydrolase"/>
    <property type="match status" value="1"/>
</dbReference>
<dbReference type="EMBL" id="CDQK01000007">
    <property type="protein sequence ID" value="CEP25042.1"/>
    <property type="molecule type" value="Genomic_DNA"/>
</dbReference>
<dbReference type="Proteomes" id="UP000038830">
    <property type="component" value="Unassembled WGS sequence"/>
</dbReference>
<dbReference type="EC" id="3.4.-.-" evidence="6"/>
<dbReference type="SUPFAM" id="SSF53187">
    <property type="entry name" value="Zn-dependent exopeptidases"/>
    <property type="match status" value="1"/>
</dbReference>
<dbReference type="PANTHER" id="PTHR12147:SF17">
    <property type="entry name" value="AMINOPEPTIDASE Y"/>
    <property type="match status" value="1"/>
</dbReference>
<evidence type="ECO:0000259" key="7">
    <source>
        <dbReference type="Pfam" id="PF02225"/>
    </source>
</evidence>
<evidence type="ECO:0000313" key="9">
    <source>
        <dbReference type="EMBL" id="CEP25042.1"/>
    </source>
</evidence>
<keyword evidence="4 6" id="KW-0378">Hydrolase</keyword>
<dbReference type="Pfam" id="PF04389">
    <property type="entry name" value="Peptidase_M28"/>
    <property type="match status" value="1"/>
</dbReference>